<evidence type="ECO:0000313" key="2">
    <source>
        <dbReference type="Proteomes" id="UP001299608"/>
    </source>
</evidence>
<dbReference type="EMBL" id="JAKNGE010000048">
    <property type="protein sequence ID" value="MCG4748986.1"/>
    <property type="molecule type" value="Genomic_DNA"/>
</dbReference>
<proteinExistence type="predicted"/>
<dbReference type="RefSeq" id="WP_238053909.1">
    <property type="nucleotide sequence ID" value="NZ_JAKNGE010000048.1"/>
</dbReference>
<evidence type="ECO:0000313" key="1">
    <source>
        <dbReference type="EMBL" id="MCG4748986.1"/>
    </source>
</evidence>
<sequence length="181" mass="20220">MQYIERIVCIGVTERKGNIRMDIYWERAGDMEKKTVRYRKEEAALCDAALSGLLGRGIGGTECVKGGVKPSPFLEGKDGLCRCLSGTYMLGNRIGPFRCFTGSGLRGLLQRKRPVSALLYDMEYGQIVIVDRGPELKTWYLFEGRGRADVGTDGRTEEYTLSIRGKGKMLQKITARFIAGY</sequence>
<name>A0AAW5BXY8_9FIRM</name>
<comment type="caution">
    <text evidence="1">The sequence shown here is derived from an EMBL/GenBank/DDBJ whole genome shotgun (WGS) entry which is preliminary data.</text>
</comment>
<gene>
    <name evidence="1" type="ORF">L0N08_26580</name>
</gene>
<protein>
    <submittedName>
        <fullName evidence="1">Uncharacterized protein</fullName>
    </submittedName>
</protein>
<organism evidence="1 2">
    <name type="scientific">Enterocloster aldenensis</name>
    <dbReference type="NCBI Taxonomy" id="358742"/>
    <lineage>
        <taxon>Bacteria</taxon>
        <taxon>Bacillati</taxon>
        <taxon>Bacillota</taxon>
        <taxon>Clostridia</taxon>
        <taxon>Lachnospirales</taxon>
        <taxon>Lachnospiraceae</taxon>
        <taxon>Enterocloster</taxon>
    </lineage>
</organism>
<reference evidence="1" key="1">
    <citation type="submission" date="2022-01" db="EMBL/GenBank/DDBJ databases">
        <title>Collection of gut derived symbiotic bacterial strains cultured from healthy donors.</title>
        <authorList>
            <person name="Lin H."/>
            <person name="Kohout C."/>
            <person name="Waligurski E."/>
            <person name="Pamer E.G."/>
        </authorList>
    </citation>
    <scope>NUCLEOTIDE SEQUENCE</scope>
    <source>
        <strain evidence="1">DFI.6.55</strain>
    </source>
</reference>
<accession>A0AAW5BXY8</accession>
<dbReference type="AlphaFoldDB" id="A0AAW5BXY8"/>
<dbReference type="Proteomes" id="UP001299608">
    <property type="component" value="Unassembled WGS sequence"/>
</dbReference>